<dbReference type="SUPFAM" id="SSF51161">
    <property type="entry name" value="Trimeric LpxA-like enzymes"/>
    <property type="match status" value="1"/>
</dbReference>
<gene>
    <name evidence="6" type="ORF">SAMN05444412_111135</name>
</gene>
<dbReference type="InterPro" id="IPR024688">
    <property type="entry name" value="Mac_dom"/>
</dbReference>
<feature type="domain" description="Maltose/galactoside acetyltransferase" evidence="5">
    <location>
        <begin position="1"/>
        <end position="52"/>
    </location>
</feature>
<keyword evidence="3" id="KW-0677">Repeat</keyword>
<evidence type="ECO:0000256" key="2">
    <source>
        <dbReference type="ARBA" id="ARBA00022679"/>
    </source>
</evidence>
<reference evidence="6 7" key="1">
    <citation type="submission" date="2016-10" db="EMBL/GenBank/DDBJ databases">
        <authorList>
            <person name="Varghese N."/>
            <person name="Submissions S."/>
        </authorList>
    </citation>
    <scope>NUCLEOTIDE SEQUENCE [LARGE SCALE GENOMIC DNA]</scope>
    <source>
        <strain evidence="6 7">DSM 17997</strain>
    </source>
</reference>
<name>A0A1H3SGH4_9BACT</name>
<evidence type="ECO:0000256" key="3">
    <source>
        <dbReference type="ARBA" id="ARBA00022737"/>
    </source>
</evidence>
<evidence type="ECO:0000313" key="7">
    <source>
        <dbReference type="Proteomes" id="UP000199663"/>
    </source>
</evidence>
<dbReference type="InterPro" id="IPR018357">
    <property type="entry name" value="Hexapep_transf_CS"/>
</dbReference>
<dbReference type="CDD" id="cd03357">
    <property type="entry name" value="LbH_MAT_GAT"/>
    <property type="match status" value="1"/>
</dbReference>
<dbReference type="PROSITE" id="PS00101">
    <property type="entry name" value="HEXAPEP_TRANSFERASES"/>
    <property type="match status" value="1"/>
</dbReference>
<proteinExistence type="inferred from homology"/>
<dbReference type="EMBL" id="FNQC01000011">
    <property type="protein sequence ID" value="SDZ36808.1"/>
    <property type="molecule type" value="Genomic_DNA"/>
</dbReference>
<evidence type="ECO:0000256" key="4">
    <source>
        <dbReference type="ARBA" id="ARBA00023315"/>
    </source>
</evidence>
<dbReference type="PANTHER" id="PTHR23416:SF23">
    <property type="entry name" value="ACETYLTRANSFERASE C18B11.09C-RELATED"/>
    <property type="match status" value="1"/>
</dbReference>
<dbReference type="Pfam" id="PF00132">
    <property type="entry name" value="Hexapep"/>
    <property type="match status" value="1"/>
</dbReference>
<dbReference type="Gene3D" id="2.160.10.10">
    <property type="entry name" value="Hexapeptide repeat proteins"/>
    <property type="match status" value="1"/>
</dbReference>
<dbReference type="Pfam" id="PF12464">
    <property type="entry name" value="Mac"/>
    <property type="match status" value="1"/>
</dbReference>
<dbReference type="PANTHER" id="PTHR23416">
    <property type="entry name" value="SIALIC ACID SYNTHASE-RELATED"/>
    <property type="match status" value="1"/>
</dbReference>
<dbReference type="Pfam" id="PF14602">
    <property type="entry name" value="Hexapep_2"/>
    <property type="match status" value="1"/>
</dbReference>
<dbReference type="InterPro" id="IPR001451">
    <property type="entry name" value="Hexapep"/>
</dbReference>
<dbReference type="InterPro" id="IPR011004">
    <property type="entry name" value="Trimer_LpxA-like_sf"/>
</dbReference>
<dbReference type="InterPro" id="IPR051159">
    <property type="entry name" value="Hexapeptide_acetyltransf"/>
</dbReference>
<accession>A0A1H3SGH4</accession>
<sequence length="178" mass="19524">MLAEELYLAADPELSEERLKARKLIKAFNDSQPDANVERAALLKELLRRTGKNFWIEPPFFCDYGYNIRAGEDVFFNFNCVILDVMPVTLGDRVLVGPNVQIYTGTHPVEFKVRGSLLEFAKPVEIGSDVWIGGGSIICPGVTIGDRSIIGAGSVVTKDIPNDVLAAGNPCKVIRTLN</sequence>
<evidence type="ECO:0000313" key="6">
    <source>
        <dbReference type="EMBL" id="SDZ36808.1"/>
    </source>
</evidence>
<protein>
    <submittedName>
        <fullName evidence="6">Maltose O-acetyltransferase</fullName>
    </submittedName>
</protein>
<organism evidence="6 7">
    <name type="scientific">Rhodonellum ikkaensis</name>
    <dbReference type="NCBI Taxonomy" id="336829"/>
    <lineage>
        <taxon>Bacteria</taxon>
        <taxon>Pseudomonadati</taxon>
        <taxon>Bacteroidota</taxon>
        <taxon>Cytophagia</taxon>
        <taxon>Cytophagales</taxon>
        <taxon>Cytophagaceae</taxon>
        <taxon>Rhodonellum</taxon>
    </lineage>
</organism>
<keyword evidence="2" id="KW-0808">Transferase</keyword>
<dbReference type="SMART" id="SM01266">
    <property type="entry name" value="Mac"/>
    <property type="match status" value="1"/>
</dbReference>
<dbReference type="Proteomes" id="UP000199663">
    <property type="component" value="Unassembled WGS sequence"/>
</dbReference>
<keyword evidence="4" id="KW-0012">Acyltransferase</keyword>
<comment type="similarity">
    <text evidence="1">Belongs to the transferase hexapeptide repeat family.</text>
</comment>
<keyword evidence="7" id="KW-1185">Reference proteome</keyword>
<comment type="caution">
    <text evidence="6">The sequence shown here is derived from an EMBL/GenBank/DDBJ whole genome shotgun (WGS) entry which is preliminary data.</text>
</comment>
<evidence type="ECO:0000256" key="1">
    <source>
        <dbReference type="ARBA" id="ARBA00007274"/>
    </source>
</evidence>
<evidence type="ECO:0000259" key="5">
    <source>
        <dbReference type="SMART" id="SM01266"/>
    </source>
</evidence>